<evidence type="ECO:0000259" key="5">
    <source>
        <dbReference type="Pfam" id="PF25151"/>
    </source>
</evidence>
<dbReference type="EMBL" id="KV453909">
    <property type="protein sequence ID" value="ODV82459.1"/>
    <property type="molecule type" value="Genomic_DNA"/>
</dbReference>
<evidence type="ECO:0000313" key="6">
    <source>
        <dbReference type="EMBL" id="ODV82459.1"/>
    </source>
</evidence>
<comment type="similarity">
    <text evidence="1">Belongs to the THADA family.</text>
</comment>
<dbReference type="GeneID" id="30982548"/>
<sequence length="1313" mass="150319">LALLKTRLVASKPTDLQKSSLDADYAALLHLLHHTYTSGSSDDQWFILLNDSLAVCLLRMAQHSRNSLSAFEVLQDQITAILDYVIRYVNHKSAPLINSLTALVTKAISFYTISSKEQLHDSLQLAIPKILSQKLTKNLFNVLELVIRSLPDKQKVLQKHPEIPRMCIEAAGDDQVANSASKTFVTLFTGLYNAQDGTNTWYALWRDLVLEGLSDEKTRYNLVTYLLPYLVQPQPSTLSMLISEYSGPNINKDLSSMDIIMNLYKLAQEKSISFELPSNISSFLNHYDPKIRLNALSLVLGGSAKNSKSLPIPDETYQIIRESRCIDTFMNDYEDIESRNKFVSLITHFLGFRFKESMYSLNKEFGKLIKKDIDPDRQQEIAHFLESGNLFIDWLIENLTAYLNPASNYSQLITAIQLLASISSKLSDMKNCNIYRDKLIHFLIQNLFNNYENIREMSFDLLTSCDPAVIDNFFESSQLQAQLVNQSYTILTSLTGRKSDGAAKFFEFLTIYHLNMNAFDKITRIIDSMIVRMSYGINLLKEGSNLERSEIYIHGYFKSMNLMLNRLTSSHLDYIKMISATIIDLIFDIWTLVEPILSNSSLEDEEDVIDDDKILLNYAWKVIKDSNILLSHILSMNVVDEDMFLRCSELIMTQLSSVKHKGAFSSIYPSFISTCEMCFKSADLKHYPFKWLKENLKLIESKEQFISRRSGGIPFLITGILVNENDAPVERHILLQYSFDYLLSVAERPFFHDSKNDIPQVHAFNCIKQIFNETTLSRESLDYVETSLVLALSNFHSENWSIRNCAVMLFGTIQRRIFGTRNESRYPYKLFFERFPQLDQILHKELCNVLEEDSAQDIFPVIIILLKLDTSSVADVSILAKYKPLLVRLLANKYWKIREMLANCISTFFSDGELFELSMRFFGHQNEGSMDFISKIEDLPNLNEAQGYLRVISESYSRLSLDDKRKLKQATLNKLEYVLANYQSPYIVKAFLDIIVQFNEQIPSESLDLLGNYLVNLIVGDDDRLDGGKQLVMAELIGFLLTNYQKYYLNDDKERTVDLIRLGLACTDAFRVQESTIEYIKLNFEMLKSEVVHLVAEDLIELIGNGKNFDYVRAQGLGLYSKILEEGNAINLTQSKRFIAFLDPSFTEDIQLNSLKCLASLALQLLIADQDRFIDECRQLCDDSKSFKYRLTAIESLVKGHSTFKLSENLQKSRMETLLVFRGLYDDDESIRGIAAGYLSSYLGMSVKTNPSSLANQCLPLLLSKGGQFKRALVEEFQRHTLDVNEVEKLDSSTIGETLFDVENSNLYINKVE</sequence>
<feature type="non-terminal residue" evidence="6">
    <location>
        <position position="1"/>
    </location>
</feature>
<keyword evidence="2" id="KW-0819">tRNA processing</keyword>
<evidence type="ECO:0000256" key="1">
    <source>
        <dbReference type="ARBA" id="ARBA00010409"/>
    </source>
</evidence>
<dbReference type="InterPro" id="IPR019442">
    <property type="entry name" value="THADA/TRM732_DUF2428"/>
</dbReference>
<dbReference type="SUPFAM" id="SSF48371">
    <property type="entry name" value="ARM repeat"/>
    <property type="match status" value="2"/>
</dbReference>
<proteinExistence type="inferred from homology"/>
<evidence type="ECO:0000256" key="2">
    <source>
        <dbReference type="ARBA" id="ARBA00022694"/>
    </source>
</evidence>
<dbReference type="Pfam" id="PF25151">
    <property type="entry name" value="TPR_Trm732_C"/>
    <property type="match status" value="1"/>
</dbReference>
<protein>
    <submittedName>
        <fullName evidence="6">Uncharacterized protein</fullName>
    </submittedName>
</protein>
<evidence type="ECO:0000313" key="7">
    <source>
        <dbReference type="Proteomes" id="UP000094285"/>
    </source>
</evidence>
<reference evidence="7" key="1">
    <citation type="submission" date="2016-05" db="EMBL/GenBank/DDBJ databases">
        <title>Comparative genomics of biotechnologically important yeasts.</title>
        <authorList>
            <consortium name="DOE Joint Genome Institute"/>
            <person name="Riley R."/>
            <person name="Haridas S."/>
            <person name="Wolfe K.H."/>
            <person name="Lopes M.R."/>
            <person name="Hittinger C.T."/>
            <person name="Goker M."/>
            <person name="Salamov A."/>
            <person name="Wisecaver J."/>
            <person name="Long T.M."/>
            <person name="Aerts A.L."/>
            <person name="Barry K."/>
            <person name="Choi C."/>
            <person name="Clum A."/>
            <person name="Coughlan A.Y."/>
            <person name="Deshpande S."/>
            <person name="Douglass A.P."/>
            <person name="Hanson S.J."/>
            <person name="Klenk H.-P."/>
            <person name="Labutti K."/>
            <person name="Lapidus A."/>
            <person name="Lindquist E."/>
            <person name="Lipzen A."/>
            <person name="Meier-Kolthoff J.P."/>
            <person name="Ohm R.A."/>
            <person name="Otillar R.P."/>
            <person name="Pangilinan J."/>
            <person name="Peng Y."/>
            <person name="Rokas A."/>
            <person name="Rosa C.A."/>
            <person name="Scheuner C."/>
            <person name="Sibirny A.A."/>
            <person name="Slot J.C."/>
            <person name="Stielow J.B."/>
            <person name="Sun H."/>
            <person name="Kurtzman C.P."/>
            <person name="Blackwell M."/>
            <person name="Grigoriev I.V."/>
            <person name="Jeffries T.W."/>
        </authorList>
    </citation>
    <scope>NUCLEOTIDE SEQUENCE [LARGE SCALE GENOMIC DNA]</scope>
    <source>
        <strain evidence="7">NRRL Y-17324</strain>
    </source>
</reference>
<dbReference type="InterPro" id="IPR056842">
    <property type="entry name" value="THADA-like_TPR_C"/>
</dbReference>
<feature type="domain" description="DUF2428" evidence="3">
    <location>
        <begin position="580"/>
        <end position="801"/>
    </location>
</feature>
<feature type="domain" description="tRNA (32-2'-O)-methyltransferase regulator THADA-like TPR repeats region" evidence="4">
    <location>
        <begin position="201"/>
        <end position="456"/>
    </location>
</feature>
<gene>
    <name evidence="6" type="ORF">CANTADRAFT_31634</name>
</gene>
<feature type="domain" description="tRNA (32-2'-O)-methyltransferase regulator THADA-like C-terminal TPR repeats region" evidence="5">
    <location>
        <begin position="803"/>
        <end position="920"/>
    </location>
</feature>
<feature type="non-terminal residue" evidence="6">
    <location>
        <position position="1313"/>
    </location>
</feature>
<organism evidence="6 7">
    <name type="scientific">Suhomyces tanzawaensis NRRL Y-17324</name>
    <dbReference type="NCBI Taxonomy" id="984487"/>
    <lineage>
        <taxon>Eukaryota</taxon>
        <taxon>Fungi</taxon>
        <taxon>Dikarya</taxon>
        <taxon>Ascomycota</taxon>
        <taxon>Saccharomycotina</taxon>
        <taxon>Pichiomycetes</taxon>
        <taxon>Debaryomycetaceae</taxon>
        <taxon>Suhomyces</taxon>
    </lineage>
</organism>
<dbReference type="InterPro" id="IPR016024">
    <property type="entry name" value="ARM-type_fold"/>
</dbReference>
<dbReference type="PANTHER" id="PTHR14387:SF0">
    <property type="entry name" value="DUF2428 DOMAIN-CONTAINING PROTEIN"/>
    <property type="match status" value="1"/>
</dbReference>
<dbReference type="Pfam" id="PF10350">
    <property type="entry name" value="DUF2428"/>
    <property type="match status" value="1"/>
</dbReference>
<dbReference type="GO" id="GO:0005829">
    <property type="term" value="C:cytosol"/>
    <property type="evidence" value="ECO:0007669"/>
    <property type="project" value="TreeGrafter"/>
</dbReference>
<keyword evidence="7" id="KW-1185">Reference proteome</keyword>
<dbReference type="InterPro" id="IPR051954">
    <property type="entry name" value="tRNA_methyltransferase_THADA"/>
</dbReference>
<dbReference type="OrthoDB" id="73997at2759"/>
<dbReference type="Pfam" id="PF25150">
    <property type="entry name" value="TPR_Trm732"/>
    <property type="match status" value="1"/>
</dbReference>
<evidence type="ECO:0000259" key="4">
    <source>
        <dbReference type="Pfam" id="PF25150"/>
    </source>
</evidence>
<dbReference type="RefSeq" id="XP_020067581.1">
    <property type="nucleotide sequence ID" value="XM_020208411.1"/>
</dbReference>
<accession>A0A1E4SSG4</accession>
<dbReference type="GO" id="GO:0030488">
    <property type="term" value="P:tRNA methylation"/>
    <property type="evidence" value="ECO:0007669"/>
    <property type="project" value="TreeGrafter"/>
</dbReference>
<name>A0A1E4SSG4_9ASCO</name>
<dbReference type="PANTHER" id="PTHR14387">
    <property type="entry name" value="THADA/DEATH RECEPTOR INTERACTING PROTEIN"/>
    <property type="match status" value="1"/>
</dbReference>
<dbReference type="Proteomes" id="UP000094285">
    <property type="component" value="Unassembled WGS sequence"/>
</dbReference>
<dbReference type="STRING" id="984487.A0A1E4SSG4"/>
<evidence type="ECO:0000259" key="3">
    <source>
        <dbReference type="Pfam" id="PF10350"/>
    </source>
</evidence>
<dbReference type="InterPro" id="IPR056843">
    <property type="entry name" value="THADA-like_TPR"/>
</dbReference>